<feature type="transmembrane region" description="Helical" evidence="1">
    <location>
        <begin position="57"/>
        <end position="75"/>
    </location>
</feature>
<proteinExistence type="predicted"/>
<name>A0AAV2I8B5_LYMST</name>
<comment type="caution">
    <text evidence="2">The sequence shown here is derived from an EMBL/GenBank/DDBJ whole genome shotgun (WGS) entry which is preliminary data.</text>
</comment>
<keyword evidence="1" id="KW-1133">Transmembrane helix</keyword>
<keyword evidence="1" id="KW-0812">Transmembrane</keyword>
<accession>A0AAV2I8B5</accession>
<keyword evidence="1" id="KW-0472">Membrane</keyword>
<dbReference type="AlphaFoldDB" id="A0AAV2I8B5"/>
<keyword evidence="3" id="KW-1185">Reference proteome</keyword>
<organism evidence="2 3">
    <name type="scientific">Lymnaea stagnalis</name>
    <name type="common">Great pond snail</name>
    <name type="synonym">Helix stagnalis</name>
    <dbReference type="NCBI Taxonomy" id="6523"/>
    <lineage>
        <taxon>Eukaryota</taxon>
        <taxon>Metazoa</taxon>
        <taxon>Spiralia</taxon>
        <taxon>Lophotrochozoa</taxon>
        <taxon>Mollusca</taxon>
        <taxon>Gastropoda</taxon>
        <taxon>Heterobranchia</taxon>
        <taxon>Euthyneura</taxon>
        <taxon>Panpulmonata</taxon>
        <taxon>Hygrophila</taxon>
        <taxon>Lymnaeoidea</taxon>
        <taxon>Lymnaeidae</taxon>
        <taxon>Lymnaea</taxon>
    </lineage>
</organism>
<evidence type="ECO:0000256" key="1">
    <source>
        <dbReference type="SAM" id="Phobius"/>
    </source>
</evidence>
<evidence type="ECO:0000313" key="2">
    <source>
        <dbReference type="EMBL" id="CAL1541683.1"/>
    </source>
</evidence>
<reference evidence="2 3" key="1">
    <citation type="submission" date="2024-04" db="EMBL/GenBank/DDBJ databases">
        <authorList>
            <consortium name="Genoscope - CEA"/>
            <person name="William W."/>
        </authorList>
    </citation>
    <scope>NUCLEOTIDE SEQUENCE [LARGE SCALE GENOMIC DNA]</scope>
</reference>
<evidence type="ECO:0000313" key="3">
    <source>
        <dbReference type="Proteomes" id="UP001497497"/>
    </source>
</evidence>
<dbReference type="Proteomes" id="UP001497497">
    <property type="component" value="Unassembled WGS sequence"/>
</dbReference>
<sequence>MIPPACCKDKVFMSNDVKERFYNVVYCAETANKTLLNTDGCYKFFFRTYVEPWTSNMFVPFLGVGCLFTVLSGLIPHMPKGDRNNLLDKSHPHVKKFLKS</sequence>
<gene>
    <name evidence="2" type="ORF">GSLYS_00015289001</name>
</gene>
<protein>
    <submittedName>
        <fullName evidence="2">Uncharacterized protein</fullName>
    </submittedName>
</protein>
<dbReference type="EMBL" id="CAXITT010000447">
    <property type="protein sequence ID" value="CAL1541683.1"/>
    <property type="molecule type" value="Genomic_DNA"/>
</dbReference>